<name>A0A178XVL7_SINSA</name>
<organism evidence="2 3">
    <name type="scientific">Sinorhizobium saheli</name>
    <dbReference type="NCBI Taxonomy" id="36856"/>
    <lineage>
        <taxon>Bacteria</taxon>
        <taxon>Pseudomonadati</taxon>
        <taxon>Pseudomonadota</taxon>
        <taxon>Alphaproteobacteria</taxon>
        <taxon>Hyphomicrobiales</taxon>
        <taxon>Rhizobiaceae</taxon>
        <taxon>Sinorhizobium/Ensifer group</taxon>
        <taxon>Sinorhizobium</taxon>
    </lineage>
</organism>
<evidence type="ECO:0000313" key="2">
    <source>
        <dbReference type="EMBL" id="OAP39271.1"/>
    </source>
</evidence>
<dbReference type="EMBL" id="LNQB01000092">
    <property type="protein sequence ID" value="OAP39271.1"/>
    <property type="molecule type" value="Genomic_DNA"/>
</dbReference>
<comment type="caution">
    <text evidence="2">The sequence shown here is derived from an EMBL/GenBank/DDBJ whole genome shotgun (WGS) entry which is preliminary data.</text>
</comment>
<proteinExistence type="predicted"/>
<keyword evidence="3" id="KW-1185">Reference proteome</keyword>
<protein>
    <submittedName>
        <fullName evidence="2">Uncharacterized protein</fullName>
    </submittedName>
</protein>
<reference evidence="2 3" key="1">
    <citation type="submission" date="2015-11" db="EMBL/GenBank/DDBJ databases">
        <title>Ensifer anhuiense sp. nov., an effective nitrogen fixation bacterium with Glycine soja.</title>
        <authorList>
            <person name="Yan H."/>
            <person name="Chen W."/>
        </authorList>
    </citation>
    <scope>NUCLEOTIDE SEQUENCE [LARGE SCALE GENOMIC DNA]</scope>
    <source>
        <strain evidence="2 3">LMG 7837</strain>
    </source>
</reference>
<gene>
    <name evidence="2" type="ORF">ATB98_02970</name>
</gene>
<dbReference type="AlphaFoldDB" id="A0A178XVL7"/>
<evidence type="ECO:0000313" key="3">
    <source>
        <dbReference type="Proteomes" id="UP000078507"/>
    </source>
</evidence>
<accession>A0A178XVL7</accession>
<keyword evidence="1" id="KW-1133">Transmembrane helix</keyword>
<keyword evidence="1" id="KW-0472">Membrane</keyword>
<keyword evidence="1" id="KW-0812">Transmembrane</keyword>
<dbReference type="STRING" id="36856.ATB98_02970"/>
<evidence type="ECO:0000256" key="1">
    <source>
        <dbReference type="SAM" id="Phobius"/>
    </source>
</evidence>
<sequence length="122" mass="13872">MRYEPDKFLSFLAVNGMIPLQGLLKTVAKGLSPNTEALLVFGLACVAAILMYLGVNQWLACLFPLSLYLLYRWRAEQSERHKVEMARLALEKLDVSRSARLEKAWNKTIQIQTKSSSKVRSK</sequence>
<dbReference type="Proteomes" id="UP000078507">
    <property type="component" value="Unassembled WGS sequence"/>
</dbReference>
<feature type="transmembrane region" description="Helical" evidence="1">
    <location>
        <begin position="38"/>
        <end position="71"/>
    </location>
</feature>